<name>A0A1E3V6N5_9HYPH</name>
<dbReference type="PIRSF" id="PIRSF002741">
    <property type="entry name" value="MppA"/>
    <property type="match status" value="1"/>
</dbReference>
<keyword evidence="3" id="KW-0813">Transport</keyword>
<organism evidence="7 8">
    <name type="scientific">Sinorhizobium alkalisoli</name>
    <dbReference type="NCBI Taxonomy" id="1752398"/>
    <lineage>
        <taxon>Bacteria</taxon>
        <taxon>Pseudomonadati</taxon>
        <taxon>Pseudomonadota</taxon>
        <taxon>Alphaproteobacteria</taxon>
        <taxon>Hyphomicrobiales</taxon>
        <taxon>Rhizobiaceae</taxon>
        <taxon>Sinorhizobium/Ensifer group</taxon>
        <taxon>Sinorhizobium</taxon>
    </lineage>
</organism>
<accession>A0A1E3V6N5</accession>
<dbReference type="InterPro" id="IPR023765">
    <property type="entry name" value="SBP_5_CS"/>
</dbReference>
<evidence type="ECO:0000256" key="1">
    <source>
        <dbReference type="ARBA" id="ARBA00004418"/>
    </source>
</evidence>
<reference evidence="8" key="1">
    <citation type="submission" date="2016-05" db="EMBL/GenBank/DDBJ databases">
        <authorList>
            <person name="Li Y."/>
        </authorList>
    </citation>
    <scope>NUCLEOTIDE SEQUENCE [LARGE SCALE GENOMIC DNA]</scope>
    <source>
        <strain evidence="8">YIC4027</strain>
    </source>
</reference>
<dbReference type="STRING" id="1752398.A8M32_26240"/>
<sequence length="504" mass="55854">MKTRLLMSSVALAAVLASGQAMADKASDTLNAAFTKELESVDSYFNSAREGVILQRSIWDGLIYSNPQTGEYQGNLATSWKWVDDTTLEFKLREGVKFHNGEEFDAEDVVYTVNFVANPENGVVVQRNVNWMKSAEKVDKYTVRITTNGPFPAALEYLAGPVSIYPNEYYAKVGPPGMALKPVGTGPYQVESVEPGKHFVLKKFDGYHDGPKGKAAIGTVDIRTIPDVNTQLAELFSGGLDFVWGVPSDQAEKLAAMGRFNVVNESTMRIGYLELDAAGRSGKDNPMTKSAVRRAIAHAIDRQAIVDNLLKGKSKVVNSACFPSQLGCEQDVTVYDYDPEKAKALLAEAGYPEGFAIDFYAYRDRGYAEAMLAYLAEVGITANLKYLQYSALRDLRRNGETSLGFQTWGSYSVNDASAITSEFFKHGAEDFARDDEVKGWLDVADTSVDTGVRKENYSKALKKIADEAYWIPLFSYNSNYVFTADAEYTPTPDEVVRFFQMRWK</sequence>
<evidence type="ECO:0000256" key="3">
    <source>
        <dbReference type="ARBA" id="ARBA00022448"/>
    </source>
</evidence>
<dbReference type="InterPro" id="IPR030678">
    <property type="entry name" value="Peptide/Ni-bd"/>
</dbReference>
<feature type="chain" id="PRO_5009138080" evidence="5">
    <location>
        <begin position="24"/>
        <end position="504"/>
    </location>
</feature>
<dbReference type="PANTHER" id="PTHR30290">
    <property type="entry name" value="PERIPLASMIC BINDING COMPONENT OF ABC TRANSPORTER"/>
    <property type="match status" value="1"/>
</dbReference>
<evidence type="ECO:0000259" key="6">
    <source>
        <dbReference type="Pfam" id="PF00496"/>
    </source>
</evidence>
<dbReference type="EMBL" id="LYBW01000065">
    <property type="protein sequence ID" value="ODR88496.1"/>
    <property type="molecule type" value="Genomic_DNA"/>
</dbReference>
<evidence type="ECO:0000313" key="8">
    <source>
        <dbReference type="Proteomes" id="UP000094342"/>
    </source>
</evidence>
<proteinExistence type="inferred from homology"/>
<gene>
    <name evidence="7" type="ORF">A8M32_26240</name>
</gene>
<protein>
    <submittedName>
        <fullName evidence="7">ABC transporter substrate-binding protein</fullName>
    </submittedName>
</protein>
<dbReference type="Gene3D" id="3.90.76.10">
    <property type="entry name" value="Dipeptide-binding Protein, Domain 1"/>
    <property type="match status" value="1"/>
</dbReference>
<dbReference type="GO" id="GO:0043190">
    <property type="term" value="C:ATP-binding cassette (ABC) transporter complex"/>
    <property type="evidence" value="ECO:0007669"/>
    <property type="project" value="InterPro"/>
</dbReference>
<comment type="similarity">
    <text evidence="2">Belongs to the bacterial solute-binding protein 5 family.</text>
</comment>
<feature type="domain" description="Solute-binding protein family 5" evidence="6">
    <location>
        <begin position="71"/>
        <end position="425"/>
    </location>
</feature>
<dbReference type="GO" id="GO:0030288">
    <property type="term" value="C:outer membrane-bounded periplasmic space"/>
    <property type="evidence" value="ECO:0007669"/>
    <property type="project" value="UniProtKB-ARBA"/>
</dbReference>
<dbReference type="Gene3D" id="3.40.190.10">
    <property type="entry name" value="Periplasmic binding protein-like II"/>
    <property type="match status" value="1"/>
</dbReference>
<dbReference type="CDD" id="cd08515">
    <property type="entry name" value="PBP2_NikA_DppA_OppA_like_10"/>
    <property type="match status" value="1"/>
</dbReference>
<keyword evidence="4 5" id="KW-0732">Signal</keyword>
<dbReference type="RefSeq" id="WP_069461352.1">
    <property type="nucleotide sequence ID" value="NZ_LYBW01000065.1"/>
</dbReference>
<evidence type="ECO:0000256" key="2">
    <source>
        <dbReference type="ARBA" id="ARBA00005695"/>
    </source>
</evidence>
<dbReference type="AlphaFoldDB" id="A0A1E3V6N5"/>
<comment type="subcellular location">
    <subcellularLocation>
        <location evidence="1">Periplasm</location>
    </subcellularLocation>
</comment>
<dbReference type="Gene3D" id="3.10.105.10">
    <property type="entry name" value="Dipeptide-binding Protein, Domain 3"/>
    <property type="match status" value="1"/>
</dbReference>
<comment type="caution">
    <text evidence="7">The sequence shown here is derived from an EMBL/GenBank/DDBJ whole genome shotgun (WGS) entry which is preliminary data.</text>
</comment>
<dbReference type="PANTHER" id="PTHR30290:SF9">
    <property type="entry name" value="OLIGOPEPTIDE-BINDING PROTEIN APPA"/>
    <property type="match status" value="1"/>
</dbReference>
<dbReference type="SUPFAM" id="SSF53850">
    <property type="entry name" value="Periplasmic binding protein-like II"/>
    <property type="match status" value="1"/>
</dbReference>
<evidence type="ECO:0000256" key="4">
    <source>
        <dbReference type="ARBA" id="ARBA00022729"/>
    </source>
</evidence>
<dbReference type="PROSITE" id="PS01040">
    <property type="entry name" value="SBP_BACTERIAL_5"/>
    <property type="match status" value="1"/>
</dbReference>
<dbReference type="InterPro" id="IPR000914">
    <property type="entry name" value="SBP_5_dom"/>
</dbReference>
<evidence type="ECO:0000313" key="7">
    <source>
        <dbReference type="EMBL" id="ODR88496.1"/>
    </source>
</evidence>
<dbReference type="GO" id="GO:1904680">
    <property type="term" value="F:peptide transmembrane transporter activity"/>
    <property type="evidence" value="ECO:0007669"/>
    <property type="project" value="TreeGrafter"/>
</dbReference>
<dbReference type="OrthoDB" id="9803988at2"/>
<feature type="signal peptide" evidence="5">
    <location>
        <begin position="1"/>
        <end position="23"/>
    </location>
</feature>
<dbReference type="Pfam" id="PF00496">
    <property type="entry name" value="SBP_bac_5"/>
    <property type="match status" value="1"/>
</dbReference>
<dbReference type="Proteomes" id="UP000094342">
    <property type="component" value="Unassembled WGS sequence"/>
</dbReference>
<keyword evidence="8" id="KW-1185">Reference proteome</keyword>
<dbReference type="GO" id="GO:0015833">
    <property type="term" value="P:peptide transport"/>
    <property type="evidence" value="ECO:0007669"/>
    <property type="project" value="TreeGrafter"/>
</dbReference>
<evidence type="ECO:0000256" key="5">
    <source>
        <dbReference type="SAM" id="SignalP"/>
    </source>
</evidence>
<dbReference type="InterPro" id="IPR039424">
    <property type="entry name" value="SBP_5"/>
</dbReference>